<dbReference type="InterPro" id="IPR003439">
    <property type="entry name" value="ABC_transporter-like_ATP-bd"/>
</dbReference>
<dbReference type="NCBIfam" id="NF008442">
    <property type="entry name" value="PRK11288.1"/>
    <property type="match status" value="1"/>
</dbReference>
<dbReference type="FunFam" id="3.40.50.300:FF:000127">
    <property type="entry name" value="Ribose import ATP-binding protein RbsA"/>
    <property type="match status" value="1"/>
</dbReference>
<dbReference type="GO" id="GO:0005886">
    <property type="term" value="C:plasma membrane"/>
    <property type="evidence" value="ECO:0007669"/>
    <property type="project" value="UniProtKB-SubCell"/>
</dbReference>
<evidence type="ECO:0000256" key="1">
    <source>
        <dbReference type="ARBA" id="ARBA00004202"/>
    </source>
</evidence>
<keyword evidence="8 12" id="KW-0067">ATP-binding</keyword>
<evidence type="ECO:0000256" key="6">
    <source>
        <dbReference type="ARBA" id="ARBA00022737"/>
    </source>
</evidence>
<protein>
    <submittedName>
        <fullName evidence="12">L-arabinose ABC transporter ATP-binding protein AraG</fullName>
        <ecNumber evidence="12">3.6.3.17</ecNumber>
    </submittedName>
</protein>
<evidence type="ECO:0000256" key="9">
    <source>
        <dbReference type="ARBA" id="ARBA00022967"/>
    </source>
</evidence>
<dbReference type="SMART" id="SM00382">
    <property type="entry name" value="AAA"/>
    <property type="match status" value="2"/>
</dbReference>
<dbReference type="PANTHER" id="PTHR43790">
    <property type="entry name" value="CARBOHYDRATE TRANSPORT ATP-BINDING PROTEIN MG119-RELATED"/>
    <property type="match status" value="1"/>
</dbReference>
<sequence length="514" mass="54104">MTARLAFEDVGKSFPGVVALDGVSFTVAAGEVRALVGENGAGKSTLLKILSGQYQPDRGTLAIDGVACRFDRPRAAQDAGVAIIHQELQLVPDLSVAENLLLGTLPARGGWIRHAELQQRARAVLARLGEAIDPATPVRSLSIGQRQMVEIGRALLREARIIAFDEPTSSLSARETDRLLAIIDELRRDGAAILYVSHRMEEIYALADSATVLRDGRHVTDIAPVGPADADRIVTAMAGRAIADIYGYRARPAGAAALRAEGVTGAGLRQPVSFEVADGEILGFFGLVGAGRSELFRLLYGAAPRTGGAVTVRDEPLAAGDPRAAIAAGLGLCPEDRKDAGIIPLAAVQENIAIGWRNRRGASPWLRARAEASGARAIIDTMRVKTASPATPIATLSGGNQQKAVIGRWLMAQARILMLDEPTRGIDVGARSEIYERMYAFAEAGGAVLFASSDMAEVLGVADRIVVMREGCVAGIVPRAEASADVLMRLALPQGAAAPSFPDPSSPDRDTIPA</sequence>
<keyword evidence="4" id="KW-0997">Cell inner membrane</keyword>
<evidence type="ECO:0000256" key="5">
    <source>
        <dbReference type="ARBA" id="ARBA00022597"/>
    </source>
</evidence>
<keyword evidence="12" id="KW-0378">Hydrolase</keyword>
<keyword evidence="5" id="KW-0762">Sugar transport</keyword>
<keyword evidence="9" id="KW-1278">Translocase</keyword>
<keyword evidence="10" id="KW-0472">Membrane</keyword>
<dbReference type="PROSITE" id="PS50893">
    <property type="entry name" value="ABC_TRANSPORTER_2"/>
    <property type="match status" value="2"/>
</dbReference>
<evidence type="ECO:0000259" key="11">
    <source>
        <dbReference type="PROSITE" id="PS50893"/>
    </source>
</evidence>
<dbReference type="PROSITE" id="PS00211">
    <property type="entry name" value="ABC_TRANSPORTER_1"/>
    <property type="match status" value="1"/>
</dbReference>
<evidence type="ECO:0000256" key="4">
    <source>
        <dbReference type="ARBA" id="ARBA00022519"/>
    </source>
</evidence>
<comment type="subcellular location">
    <subcellularLocation>
        <location evidence="1">Cell membrane</location>
        <topology evidence="1">Peripheral membrane protein</topology>
    </subcellularLocation>
</comment>
<dbReference type="InterPro" id="IPR017871">
    <property type="entry name" value="ABC_transporter-like_CS"/>
</dbReference>
<evidence type="ECO:0000256" key="2">
    <source>
        <dbReference type="ARBA" id="ARBA00022448"/>
    </source>
</evidence>
<dbReference type="SUPFAM" id="SSF52540">
    <property type="entry name" value="P-loop containing nucleoside triphosphate hydrolases"/>
    <property type="match status" value="2"/>
</dbReference>
<dbReference type="EC" id="3.6.3.17" evidence="12"/>
<dbReference type="PANTHER" id="PTHR43790:SF6">
    <property type="entry name" value="ARABINOSE IMPORT ATP-BINDING PROTEIN ARAG"/>
    <property type="match status" value="1"/>
</dbReference>
<dbReference type="CDD" id="cd03216">
    <property type="entry name" value="ABC_Carb_Monos_I"/>
    <property type="match status" value="1"/>
</dbReference>
<dbReference type="GO" id="GO:0016887">
    <property type="term" value="F:ATP hydrolysis activity"/>
    <property type="evidence" value="ECO:0007669"/>
    <property type="project" value="InterPro"/>
</dbReference>
<evidence type="ECO:0000313" key="12">
    <source>
        <dbReference type="EMBL" id="PCG14664.1"/>
    </source>
</evidence>
<name>A0A2A4I9J1_9SPHN</name>
<dbReference type="EMBL" id="NWVC01000003">
    <property type="protein sequence ID" value="PCG14664.1"/>
    <property type="molecule type" value="Genomic_DNA"/>
</dbReference>
<feature type="domain" description="ABC transporter" evidence="11">
    <location>
        <begin position="5"/>
        <end position="240"/>
    </location>
</feature>
<dbReference type="InterPro" id="IPR050107">
    <property type="entry name" value="ABC_carbohydrate_import_ATPase"/>
</dbReference>
<comment type="caution">
    <text evidence="12">The sequence shown here is derived from an EMBL/GenBank/DDBJ whole genome shotgun (WGS) entry which is preliminary data.</text>
</comment>
<dbReference type="InterPro" id="IPR027417">
    <property type="entry name" value="P-loop_NTPase"/>
</dbReference>
<dbReference type="CDD" id="cd03215">
    <property type="entry name" value="ABC_Carb_Monos_II"/>
    <property type="match status" value="1"/>
</dbReference>
<evidence type="ECO:0000313" key="13">
    <source>
        <dbReference type="Proteomes" id="UP000218323"/>
    </source>
</evidence>
<evidence type="ECO:0000256" key="8">
    <source>
        <dbReference type="ARBA" id="ARBA00022840"/>
    </source>
</evidence>
<dbReference type="RefSeq" id="WP_096640835.1">
    <property type="nucleotide sequence ID" value="NZ_JBHIWA010000054.1"/>
</dbReference>
<feature type="domain" description="ABC transporter" evidence="11">
    <location>
        <begin position="240"/>
        <end position="495"/>
    </location>
</feature>
<evidence type="ECO:0000256" key="7">
    <source>
        <dbReference type="ARBA" id="ARBA00022741"/>
    </source>
</evidence>
<organism evidence="12 13">
    <name type="scientific">Sphingomonas adhaesiva</name>
    <dbReference type="NCBI Taxonomy" id="28212"/>
    <lineage>
        <taxon>Bacteria</taxon>
        <taxon>Pseudomonadati</taxon>
        <taxon>Pseudomonadota</taxon>
        <taxon>Alphaproteobacteria</taxon>
        <taxon>Sphingomonadales</taxon>
        <taxon>Sphingomonadaceae</taxon>
        <taxon>Sphingomonas</taxon>
    </lineage>
</organism>
<keyword evidence="6" id="KW-0677">Repeat</keyword>
<reference evidence="12 13" key="1">
    <citation type="submission" date="2017-09" db="EMBL/GenBank/DDBJ databases">
        <title>Sphingomonas adhaesiva DSM 7418, whole genome shotgun sequence.</title>
        <authorList>
            <person name="Feng G."/>
            <person name="Zhu H."/>
        </authorList>
    </citation>
    <scope>NUCLEOTIDE SEQUENCE [LARGE SCALE GENOMIC DNA]</scope>
    <source>
        <strain evidence="12 13">DSM 7418</strain>
    </source>
</reference>
<keyword evidence="2" id="KW-0813">Transport</keyword>
<dbReference type="Gene3D" id="3.40.50.300">
    <property type="entry name" value="P-loop containing nucleotide triphosphate hydrolases"/>
    <property type="match status" value="2"/>
</dbReference>
<dbReference type="Pfam" id="PF00005">
    <property type="entry name" value="ABC_tran"/>
    <property type="match status" value="2"/>
</dbReference>
<dbReference type="AlphaFoldDB" id="A0A2A4I9J1"/>
<proteinExistence type="predicted"/>
<keyword evidence="3" id="KW-1003">Cell membrane</keyword>
<keyword evidence="7" id="KW-0547">Nucleotide-binding</keyword>
<dbReference type="InterPro" id="IPR003593">
    <property type="entry name" value="AAA+_ATPase"/>
</dbReference>
<dbReference type="Proteomes" id="UP000218323">
    <property type="component" value="Unassembled WGS sequence"/>
</dbReference>
<evidence type="ECO:0000256" key="3">
    <source>
        <dbReference type="ARBA" id="ARBA00022475"/>
    </source>
</evidence>
<dbReference type="GO" id="GO:0005524">
    <property type="term" value="F:ATP binding"/>
    <property type="evidence" value="ECO:0007669"/>
    <property type="project" value="UniProtKB-KW"/>
</dbReference>
<keyword evidence="13" id="KW-1185">Reference proteome</keyword>
<accession>A0A2A4I9J1</accession>
<gene>
    <name evidence="12" type="primary">araG</name>
    <name evidence="12" type="ORF">COA07_09195</name>
</gene>
<evidence type="ECO:0000256" key="10">
    <source>
        <dbReference type="ARBA" id="ARBA00023136"/>
    </source>
</evidence>